<gene>
    <name evidence="1" type="ORF">WKI299_LOCUS33824</name>
</gene>
<dbReference type="EMBL" id="CAJNRF010016134">
    <property type="protein sequence ID" value="CAF2188107.1"/>
    <property type="molecule type" value="Genomic_DNA"/>
</dbReference>
<evidence type="ECO:0000313" key="2">
    <source>
        <dbReference type="Proteomes" id="UP000663856"/>
    </source>
</evidence>
<name>A0A816Z6I4_9BILA</name>
<sequence length="201" mass="23248">MLDIKTNYFPRDGMNANKAQSTRYIHDVDDKKIVTIKFACNSEFPKSLENYFLEVALITVLIDDQYYLHPYKFQLDNANSNSLDENPFKLVTIKTLQHGFIGLSSLLNGIYRSSSESRKTIKDLKNTYELSRATLPFSLGYSNDNNQLFRFTNTTVMLNKIIAKKKSRNHYQKIQHVVIVRIVSTLANKIQAKENDSFLHL</sequence>
<evidence type="ECO:0000313" key="1">
    <source>
        <dbReference type="EMBL" id="CAF2188107.1"/>
    </source>
</evidence>
<organism evidence="1 2">
    <name type="scientific">Rotaria magnacalcarata</name>
    <dbReference type="NCBI Taxonomy" id="392030"/>
    <lineage>
        <taxon>Eukaryota</taxon>
        <taxon>Metazoa</taxon>
        <taxon>Spiralia</taxon>
        <taxon>Gnathifera</taxon>
        <taxon>Rotifera</taxon>
        <taxon>Eurotatoria</taxon>
        <taxon>Bdelloidea</taxon>
        <taxon>Philodinida</taxon>
        <taxon>Philodinidae</taxon>
        <taxon>Rotaria</taxon>
    </lineage>
</organism>
<accession>A0A816Z6I4</accession>
<proteinExistence type="predicted"/>
<dbReference type="AlphaFoldDB" id="A0A816Z6I4"/>
<protein>
    <submittedName>
        <fullName evidence="1">Uncharacterized protein</fullName>
    </submittedName>
</protein>
<dbReference type="Proteomes" id="UP000663856">
    <property type="component" value="Unassembled WGS sequence"/>
</dbReference>
<reference evidence="1" key="1">
    <citation type="submission" date="2021-02" db="EMBL/GenBank/DDBJ databases">
        <authorList>
            <person name="Nowell W R."/>
        </authorList>
    </citation>
    <scope>NUCLEOTIDE SEQUENCE</scope>
</reference>
<comment type="caution">
    <text evidence="1">The sequence shown here is derived from an EMBL/GenBank/DDBJ whole genome shotgun (WGS) entry which is preliminary data.</text>
</comment>